<evidence type="ECO:0000313" key="4">
    <source>
        <dbReference type="EMBL" id="AXK79767.1"/>
    </source>
</evidence>
<dbReference type="InterPro" id="IPR036365">
    <property type="entry name" value="PGBD-like_sf"/>
</dbReference>
<feature type="chain" id="PRO_5016616393" evidence="1">
    <location>
        <begin position="21"/>
        <end position="391"/>
    </location>
</feature>
<dbReference type="InterPro" id="IPR043426">
    <property type="entry name" value="MltB-like"/>
</dbReference>
<dbReference type="AlphaFoldDB" id="A0A345ZS70"/>
<feature type="signal peptide" evidence="1">
    <location>
        <begin position="1"/>
        <end position="20"/>
    </location>
</feature>
<gene>
    <name evidence="4" type="ORF">DW352_04075</name>
</gene>
<dbReference type="RefSeq" id="WP_115688778.1">
    <property type="nucleotide sequence ID" value="NZ_CP031417.1"/>
</dbReference>
<sequence length="391" mass="44200">MLMRFAAFCVLFLTAAPALAQDNFDTFVRQAWPDAQAKGITRATFDTAMKGVTPDQRVIEATRRQPEYGKPVGDYVNGVASKNRIARGQAKEREWRKTFDAVEQRFRVERWILTALWAIESDYGAAKDKWDIFRSLATLGYVKYRDPYFRNELFVAMKIMQDNKFPREKMLSSWAGAIGQSQFMPSNVVDYAIDFSGDGKVDLWDNVPDVLGSTGNYLRQGNWVYGLPWGFEVTVPRNFDYMLSRGSFAEWTQRGVRRANGQPFPSSGSGILFFPSGYKGPGFIVTENFDVLKEYNNSDAYAIAVGHLADRMQGGPPIAAKWPTDDRPLPRDARIALQRKLASLGYKVNEFEGHVDFDLRDNIRAEQKKLGMVPDGNPTPLLLEKLGVKVN</sequence>
<dbReference type="GO" id="GO:0009253">
    <property type="term" value="P:peptidoglycan catabolic process"/>
    <property type="evidence" value="ECO:0007669"/>
    <property type="project" value="TreeGrafter"/>
</dbReference>
<dbReference type="SUPFAM" id="SSF53955">
    <property type="entry name" value="Lysozyme-like"/>
    <property type="match status" value="1"/>
</dbReference>
<dbReference type="PANTHER" id="PTHR30163:SF8">
    <property type="entry name" value="LYTIC MUREIN TRANSGLYCOSYLASE"/>
    <property type="match status" value="1"/>
</dbReference>
<feature type="domain" description="Transglycosylase SLT" evidence="3">
    <location>
        <begin position="24"/>
        <end position="310"/>
    </location>
</feature>
<evidence type="ECO:0000313" key="5">
    <source>
        <dbReference type="Proteomes" id="UP000254889"/>
    </source>
</evidence>
<dbReference type="Pfam" id="PF01471">
    <property type="entry name" value="PG_binding_1"/>
    <property type="match status" value="1"/>
</dbReference>
<protein>
    <submittedName>
        <fullName evidence="4">Lytic murein transglycosylase</fullName>
    </submittedName>
</protein>
<dbReference type="EMBL" id="CP031417">
    <property type="protein sequence ID" value="AXK79767.1"/>
    <property type="molecule type" value="Genomic_DNA"/>
</dbReference>
<dbReference type="Gene3D" id="1.10.530.10">
    <property type="match status" value="1"/>
</dbReference>
<evidence type="ECO:0000256" key="1">
    <source>
        <dbReference type="SAM" id="SignalP"/>
    </source>
</evidence>
<keyword evidence="1" id="KW-0732">Signal</keyword>
<dbReference type="SUPFAM" id="SSF47090">
    <property type="entry name" value="PGBD-like"/>
    <property type="match status" value="1"/>
</dbReference>
<feature type="domain" description="Peptidoglycan binding-like" evidence="2">
    <location>
        <begin position="332"/>
        <end position="386"/>
    </location>
</feature>
<name>A0A345ZS70_9HYPH</name>
<dbReference type="KEGG" id="ptaw:DW352_04075"/>
<keyword evidence="5" id="KW-1185">Reference proteome</keyword>
<reference evidence="4 5" key="1">
    <citation type="submission" date="2018-07" db="EMBL/GenBank/DDBJ databases">
        <authorList>
            <person name="Quirk P.G."/>
            <person name="Krulwich T.A."/>
        </authorList>
    </citation>
    <scope>NUCLEOTIDE SEQUENCE [LARGE SCALE GENOMIC DNA]</scope>
    <source>
        <strain evidence="4 5">CC-BB4</strain>
    </source>
</reference>
<proteinExistence type="predicted"/>
<dbReference type="Proteomes" id="UP000254889">
    <property type="component" value="Chromosome"/>
</dbReference>
<evidence type="ECO:0000259" key="3">
    <source>
        <dbReference type="Pfam" id="PF13406"/>
    </source>
</evidence>
<dbReference type="InterPro" id="IPR011970">
    <property type="entry name" value="MltB_2"/>
</dbReference>
<dbReference type="InterPro" id="IPR023346">
    <property type="entry name" value="Lysozyme-like_dom_sf"/>
</dbReference>
<accession>A0A345ZS70</accession>
<organism evidence="4 5">
    <name type="scientific">Pseudolabrys taiwanensis</name>
    <dbReference type="NCBI Taxonomy" id="331696"/>
    <lineage>
        <taxon>Bacteria</taxon>
        <taxon>Pseudomonadati</taxon>
        <taxon>Pseudomonadota</taxon>
        <taxon>Alphaproteobacteria</taxon>
        <taxon>Hyphomicrobiales</taxon>
        <taxon>Xanthobacteraceae</taxon>
        <taxon>Pseudolabrys</taxon>
    </lineage>
</organism>
<dbReference type="GO" id="GO:0008933">
    <property type="term" value="F:peptidoglycan lytic transglycosylase activity"/>
    <property type="evidence" value="ECO:0007669"/>
    <property type="project" value="TreeGrafter"/>
</dbReference>
<dbReference type="InterPro" id="IPR031304">
    <property type="entry name" value="SLT_2"/>
</dbReference>
<dbReference type="Gene3D" id="1.10.8.350">
    <property type="entry name" value="Bacterial muramidase"/>
    <property type="match status" value="1"/>
</dbReference>
<dbReference type="PANTHER" id="PTHR30163">
    <property type="entry name" value="MEMBRANE-BOUND LYTIC MUREIN TRANSGLYCOSYLASE B"/>
    <property type="match status" value="1"/>
</dbReference>
<dbReference type="InterPro" id="IPR002477">
    <property type="entry name" value="Peptidoglycan-bd-like"/>
</dbReference>
<dbReference type="Pfam" id="PF13406">
    <property type="entry name" value="SLT_2"/>
    <property type="match status" value="1"/>
</dbReference>
<evidence type="ECO:0000259" key="2">
    <source>
        <dbReference type="Pfam" id="PF01471"/>
    </source>
</evidence>
<dbReference type="OrthoDB" id="9808544at2"/>
<dbReference type="NCBIfam" id="TIGR02283">
    <property type="entry name" value="MltB_2"/>
    <property type="match status" value="1"/>
</dbReference>